<dbReference type="RefSeq" id="WP_063477611.1">
    <property type="nucleotide sequence ID" value="NZ_JBCMWP010000019.1"/>
</dbReference>
<evidence type="ECO:0000313" key="1">
    <source>
        <dbReference type="EMBL" id="KZS45106.1"/>
    </source>
</evidence>
<sequence length="252" mass="29467">MDKPLTPIAPNKLGLSAKDIIYLIVFRELQTHSKYMRELYDSVVEEPVNLKSKSYIYQAIREMEAQGWINCIEINGKTRTMATTEAGEKKREEFAATYLKTLIRLKDAADYFAYEITGTGNKNKPVWDEGVLKHFNRLINVRHLARYLFLSILNQPEYSAETAISIYELMNYRYGWQCGEGYIYELAHEMEDASNGWLEGRWNSNRRHNYVYRLTEHGSNMISKEGQAALSYIQNLQLYTHNLLRLFQHNGK</sequence>
<dbReference type="Proteomes" id="UP000076796">
    <property type="component" value="Unassembled WGS sequence"/>
</dbReference>
<accession>A0A163GR89</accession>
<organism evidence="1 2">
    <name type="scientific">Paenibacillus glucanolyticus</name>
    <dbReference type="NCBI Taxonomy" id="59843"/>
    <lineage>
        <taxon>Bacteria</taxon>
        <taxon>Bacillati</taxon>
        <taxon>Bacillota</taxon>
        <taxon>Bacilli</taxon>
        <taxon>Bacillales</taxon>
        <taxon>Paenibacillaceae</taxon>
        <taxon>Paenibacillus</taxon>
    </lineage>
</organism>
<comment type="caution">
    <text evidence="1">The sequence shown here is derived from an EMBL/GenBank/DDBJ whole genome shotgun (WGS) entry which is preliminary data.</text>
</comment>
<dbReference type="InterPro" id="IPR036388">
    <property type="entry name" value="WH-like_DNA-bd_sf"/>
</dbReference>
<dbReference type="OrthoDB" id="2447398at2"/>
<keyword evidence="2" id="KW-1185">Reference proteome</keyword>
<evidence type="ECO:0000313" key="2">
    <source>
        <dbReference type="Proteomes" id="UP000076796"/>
    </source>
</evidence>
<dbReference type="AlphaFoldDB" id="A0A163GR89"/>
<proteinExistence type="predicted"/>
<protein>
    <submittedName>
        <fullName evidence="1">Uncharacterized protein</fullName>
    </submittedName>
</protein>
<reference evidence="1" key="1">
    <citation type="journal article" date="2016" name="Genome Announc.">
        <title>Draft genomes of two strains of Paenibacillus glucanolyticus with capability to degrade lignocellulose.</title>
        <authorList>
            <person name="Mathews S.L."/>
            <person name="Pawlak J."/>
            <person name="Grunden A.M."/>
        </authorList>
    </citation>
    <scope>NUCLEOTIDE SEQUENCE [LARGE SCALE GENOMIC DNA]</scope>
    <source>
        <strain evidence="1">SLM1</strain>
    </source>
</reference>
<gene>
    <name evidence="1" type="ORF">AWU65_03750</name>
</gene>
<name>A0A163GR89_9BACL</name>
<dbReference type="Gene3D" id="1.10.10.10">
    <property type="entry name" value="Winged helix-like DNA-binding domain superfamily/Winged helix DNA-binding domain"/>
    <property type="match status" value="1"/>
</dbReference>
<dbReference type="EMBL" id="LWMH01000001">
    <property type="protein sequence ID" value="KZS45106.1"/>
    <property type="molecule type" value="Genomic_DNA"/>
</dbReference>
<dbReference type="InterPro" id="IPR036390">
    <property type="entry name" value="WH_DNA-bd_sf"/>
</dbReference>
<dbReference type="SUPFAM" id="SSF46785">
    <property type="entry name" value="Winged helix' DNA-binding domain"/>
    <property type="match status" value="2"/>
</dbReference>